<sequence length="117" mass="13452">MNYKSKPREFPLVSESPSAIPLIRETKSIPSRAALTSETTSISISFQRIALYKSITVDYKLWSTLSVWQRGESRTSDHSLAVASLKWLDQRVGDPYYVTRTSNDLWRSRLFGEISRH</sequence>
<accession>A0AAV4WVG8</accession>
<name>A0AAV4WVG8_CAEEX</name>
<keyword evidence="2" id="KW-1185">Reference proteome</keyword>
<evidence type="ECO:0000313" key="2">
    <source>
        <dbReference type="Proteomes" id="UP001054945"/>
    </source>
</evidence>
<evidence type="ECO:0000313" key="1">
    <source>
        <dbReference type="EMBL" id="GIY86742.1"/>
    </source>
</evidence>
<dbReference type="Proteomes" id="UP001054945">
    <property type="component" value="Unassembled WGS sequence"/>
</dbReference>
<proteinExistence type="predicted"/>
<dbReference type="EMBL" id="BPLR01016839">
    <property type="protein sequence ID" value="GIY86742.1"/>
    <property type="molecule type" value="Genomic_DNA"/>
</dbReference>
<comment type="caution">
    <text evidence="1">The sequence shown here is derived from an EMBL/GenBank/DDBJ whole genome shotgun (WGS) entry which is preliminary data.</text>
</comment>
<reference evidence="1 2" key="1">
    <citation type="submission" date="2021-06" db="EMBL/GenBank/DDBJ databases">
        <title>Caerostris extrusa draft genome.</title>
        <authorList>
            <person name="Kono N."/>
            <person name="Arakawa K."/>
        </authorList>
    </citation>
    <scope>NUCLEOTIDE SEQUENCE [LARGE SCALE GENOMIC DNA]</scope>
</reference>
<dbReference type="AlphaFoldDB" id="A0AAV4WVG8"/>
<organism evidence="1 2">
    <name type="scientific">Caerostris extrusa</name>
    <name type="common">Bark spider</name>
    <name type="synonym">Caerostris bankana</name>
    <dbReference type="NCBI Taxonomy" id="172846"/>
    <lineage>
        <taxon>Eukaryota</taxon>
        <taxon>Metazoa</taxon>
        <taxon>Ecdysozoa</taxon>
        <taxon>Arthropoda</taxon>
        <taxon>Chelicerata</taxon>
        <taxon>Arachnida</taxon>
        <taxon>Araneae</taxon>
        <taxon>Araneomorphae</taxon>
        <taxon>Entelegynae</taxon>
        <taxon>Araneoidea</taxon>
        <taxon>Araneidae</taxon>
        <taxon>Caerostris</taxon>
    </lineage>
</organism>
<gene>
    <name evidence="1" type="ORF">CEXT_187431</name>
</gene>
<protein>
    <submittedName>
        <fullName evidence="1">Uncharacterized protein</fullName>
    </submittedName>
</protein>